<dbReference type="HOGENOM" id="CLU_049301_2_4_10"/>
<organism evidence="2 3">
    <name type="scientific">Fibrella aestuarina BUZ 2</name>
    <dbReference type="NCBI Taxonomy" id="1166018"/>
    <lineage>
        <taxon>Bacteria</taxon>
        <taxon>Pseudomonadati</taxon>
        <taxon>Bacteroidota</taxon>
        <taxon>Cytophagia</taxon>
        <taxon>Cytophagales</taxon>
        <taxon>Spirosomataceae</taxon>
        <taxon>Fibrella</taxon>
    </lineage>
</organism>
<protein>
    <submittedName>
        <fullName evidence="2">UspA domain protein</fullName>
    </submittedName>
</protein>
<evidence type="ECO:0000313" key="3">
    <source>
        <dbReference type="Proteomes" id="UP000011058"/>
    </source>
</evidence>
<reference evidence="2 3" key="1">
    <citation type="journal article" date="2012" name="J. Bacteriol.">
        <title>Genome Sequence of Fibrella aestuarina BUZ 2T, a Filamentous Marine Bacterium.</title>
        <authorList>
            <person name="Filippini M."/>
            <person name="Qi W."/>
            <person name="Blom J."/>
            <person name="Goesmann A."/>
            <person name="Smits T.H."/>
            <person name="Bagheri H.C."/>
        </authorList>
    </citation>
    <scope>NUCLEOTIDE SEQUENCE [LARGE SCALE GENOMIC DNA]</scope>
    <source>
        <strain evidence="3">BUZ 2T</strain>
    </source>
</reference>
<dbReference type="eggNOG" id="COG0589">
    <property type="taxonomic scope" value="Bacteria"/>
</dbReference>
<dbReference type="CDD" id="cd00293">
    <property type="entry name" value="USP-like"/>
    <property type="match status" value="1"/>
</dbReference>
<dbReference type="PATRIC" id="fig|1166018.3.peg.5560"/>
<accession>I0KCC8</accession>
<dbReference type="OrthoDB" id="1522603at2"/>
<evidence type="ECO:0000259" key="1">
    <source>
        <dbReference type="Pfam" id="PF00582"/>
    </source>
</evidence>
<dbReference type="Pfam" id="PF00582">
    <property type="entry name" value="Usp"/>
    <property type="match status" value="1"/>
</dbReference>
<dbReference type="Gene3D" id="3.40.50.12370">
    <property type="match status" value="1"/>
</dbReference>
<keyword evidence="3" id="KW-1185">Reference proteome</keyword>
<gene>
    <name evidence="2" type="ORF">FAES_3774</name>
</gene>
<dbReference type="InterPro" id="IPR006016">
    <property type="entry name" value="UspA"/>
</dbReference>
<dbReference type="Proteomes" id="UP000011058">
    <property type="component" value="Chromosome"/>
</dbReference>
<proteinExistence type="predicted"/>
<dbReference type="RefSeq" id="WP_015332880.1">
    <property type="nucleotide sequence ID" value="NC_020054.1"/>
</dbReference>
<dbReference type="EMBL" id="HE796683">
    <property type="protein sequence ID" value="CCH01781.1"/>
    <property type="molecule type" value="Genomic_DNA"/>
</dbReference>
<sequence length="289" mass="31860">MKKILLLTDFSDASRHALQFARSLFGDTVADFHLMCVYPVETDAFYSRKYVTQAAHTAFADQLHEVVAQLRHEAPTDWHTFRSSAYPGTLLEVATQAVGVETYDWVVIGAKKDGTNALFGNSATALIRQLTANVLVVPVDAPIRPVWQVVLAADFASLKNCRLLEPLKELVALKGANLTLLTVKTPGKKIVYADQEARIRQFLAPIEPSVTLAQAPDARQGIDTYLNGHPVDLLVTIPKHKSWSDVLANNSVTRSLAYTPPVPLMVLYDDGHSDEPRLIDDLSNLDFAL</sequence>
<name>I0KCC8_9BACT</name>
<dbReference type="STRING" id="1166018.FAES_3774"/>
<dbReference type="AlphaFoldDB" id="I0KCC8"/>
<feature type="domain" description="UspA" evidence="1">
    <location>
        <begin position="1"/>
        <end position="138"/>
    </location>
</feature>
<evidence type="ECO:0000313" key="2">
    <source>
        <dbReference type="EMBL" id="CCH01781.1"/>
    </source>
</evidence>
<dbReference type="KEGG" id="fae:FAES_3774"/>
<dbReference type="SUPFAM" id="SSF52402">
    <property type="entry name" value="Adenine nucleotide alpha hydrolases-like"/>
    <property type="match status" value="2"/>
</dbReference>